<dbReference type="AlphaFoldDB" id="A0AAW0AU71"/>
<comment type="caution">
    <text evidence="1">The sequence shown here is derived from an EMBL/GenBank/DDBJ whole genome shotgun (WGS) entry which is preliminary data.</text>
</comment>
<sequence length="88" mass="9618">MLPQNPFNVPELLDLCISCLESPSDLISCALVARSWVHPAQSSLFRAPAEADDFFISRDTMAENLADTLTAFPSPHSIRSGSSHRAFV</sequence>
<protein>
    <recommendedName>
        <fullName evidence="3">F-box domain-containing protein</fullName>
    </recommendedName>
</protein>
<evidence type="ECO:0000313" key="1">
    <source>
        <dbReference type="EMBL" id="KAK7017213.1"/>
    </source>
</evidence>
<reference evidence="1 2" key="1">
    <citation type="journal article" date="2024" name="J Genomics">
        <title>Draft genome sequencing and assembly of Favolaschia claudopus CIRM-BRFM 2984 isolated from oak limbs.</title>
        <authorList>
            <person name="Navarro D."/>
            <person name="Drula E."/>
            <person name="Chaduli D."/>
            <person name="Cazenave R."/>
            <person name="Ahrendt S."/>
            <person name="Wang J."/>
            <person name="Lipzen A."/>
            <person name="Daum C."/>
            <person name="Barry K."/>
            <person name="Grigoriev I.V."/>
            <person name="Favel A."/>
            <person name="Rosso M.N."/>
            <person name="Martin F."/>
        </authorList>
    </citation>
    <scope>NUCLEOTIDE SEQUENCE [LARGE SCALE GENOMIC DNA]</scope>
    <source>
        <strain evidence="1 2">CIRM-BRFM 2984</strain>
    </source>
</reference>
<evidence type="ECO:0008006" key="3">
    <source>
        <dbReference type="Google" id="ProtNLM"/>
    </source>
</evidence>
<evidence type="ECO:0000313" key="2">
    <source>
        <dbReference type="Proteomes" id="UP001362999"/>
    </source>
</evidence>
<dbReference type="Proteomes" id="UP001362999">
    <property type="component" value="Unassembled WGS sequence"/>
</dbReference>
<organism evidence="1 2">
    <name type="scientific">Favolaschia claudopus</name>
    <dbReference type="NCBI Taxonomy" id="2862362"/>
    <lineage>
        <taxon>Eukaryota</taxon>
        <taxon>Fungi</taxon>
        <taxon>Dikarya</taxon>
        <taxon>Basidiomycota</taxon>
        <taxon>Agaricomycotina</taxon>
        <taxon>Agaricomycetes</taxon>
        <taxon>Agaricomycetidae</taxon>
        <taxon>Agaricales</taxon>
        <taxon>Marasmiineae</taxon>
        <taxon>Mycenaceae</taxon>
        <taxon>Favolaschia</taxon>
    </lineage>
</organism>
<keyword evidence="2" id="KW-1185">Reference proteome</keyword>
<proteinExistence type="predicted"/>
<dbReference type="EMBL" id="JAWWNJ010000048">
    <property type="protein sequence ID" value="KAK7017213.1"/>
    <property type="molecule type" value="Genomic_DNA"/>
</dbReference>
<accession>A0AAW0AU71</accession>
<name>A0AAW0AU71_9AGAR</name>
<gene>
    <name evidence="1" type="ORF">R3P38DRAFT_2986016</name>
</gene>